<feature type="transmembrane region" description="Helical" evidence="1">
    <location>
        <begin position="235"/>
        <end position="252"/>
    </location>
</feature>
<evidence type="ECO:0000313" key="2">
    <source>
        <dbReference type="EMBL" id="MEK8029982.1"/>
    </source>
</evidence>
<feature type="transmembrane region" description="Helical" evidence="1">
    <location>
        <begin position="205"/>
        <end position="223"/>
    </location>
</feature>
<evidence type="ECO:0000313" key="3">
    <source>
        <dbReference type="Proteomes" id="UP001371218"/>
    </source>
</evidence>
<dbReference type="Proteomes" id="UP001371218">
    <property type="component" value="Unassembled WGS sequence"/>
</dbReference>
<keyword evidence="3" id="KW-1185">Reference proteome</keyword>
<feature type="transmembrane region" description="Helical" evidence="1">
    <location>
        <begin position="173"/>
        <end position="193"/>
    </location>
</feature>
<feature type="transmembrane region" description="Helical" evidence="1">
    <location>
        <begin position="258"/>
        <end position="277"/>
    </location>
</feature>
<feature type="transmembrane region" description="Helical" evidence="1">
    <location>
        <begin position="282"/>
        <end position="302"/>
    </location>
</feature>
<keyword evidence="1" id="KW-1133">Transmembrane helix</keyword>
<feature type="transmembrane region" description="Helical" evidence="1">
    <location>
        <begin position="48"/>
        <end position="69"/>
    </location>
</feature>
<name>A0ABU9BJ39_9BURK</name>
<comment type="caution">
    <text evidence="2">The sequence shown here is derived from an EMBL/GenBank/DDBJ whole genome shotgun (WGS) entry which is preliminary data.</text>
</comment>
<feature type="transmembrane region" description="Helical" evidence="1">
    <location>
        <begin position="148"/>
        <end position="166"/>
    </location>
</feature>
<keyword evidence="1" id="KW-0472">Membrane</keyword>
<reference evidence="2 3" key="1">
    <citation type="submission" date="2024-04" db="EMBL/GenBank/DDBJ databases">
        <title>Novel species of the genus Ideonella isolated from streams.</title>
        <authorList>
            <person name="Lu H."/>
        </authorList>
    </citation>
    <scope>NUCLEOTIDE SEQUENCE [LARGE SCALE GENOMIC DNA]</scope>
    <source>
        <strain evidence="2 3">DXS29W</strain>
    </source>
</reference>
<dbReference type="RefSeq" id="WP_341424344.1">
    <property type="nucleotide sequence ID" value="NZ_JBBUTG010000002.1"/>
</dbReference>
<organism evidence="2 3">
    <name type="scientific">Ideonella lacteola</name>
    <dbReference type="NCBI Taxonomy" id="2984193"/>
    <lineage>
        <taxon>Bacteria</taxon>
        <taxon>Pseudomonadati</taxon>
        <taxon>Pseudomonadota</taxon>
        <taxon>Betaproteobacteria</taxon>
        <taxon>Burkholderiales</taxon>
        <taxon>Sphaerotilaceae</taxon>
        <taxon>Ideonella</taxon>
    </lineage>
</organism>
<feature type="transmembrane region" description="Helical" evidence="1">
    <location>
        <begin position="103"/>
        <end position="123"/>
    </location>
</feature>
<feature type="transmembrane region" description="Helical" evidence="1">
    <location>
        <begin position="75"/>
        <end position="96"/>
    </location>
</feature>
<evidence type="ECO:0000256" key="1">
    <source>
        <dbReference type="SAM" id="Phobius"/>
    </source>
</evidence>
<protein>
    <submittedName>
        <fullName evidence="2">DUF2157 domain-containing protein</fullName>
    </submittedName>
</protein>
<feature type="transmembrane region" description="Helical" evidence="1">
    <location>
        <begin position="308"/>
        <end position="326"/>
    </location>
</feature>
<keyword evidence="1" id="KW-0812">Transmembrane</keyword>
<gene>
    <name evidence="2" type="ORF">AACH06_04030</name>
</gene>
<sequence>MQITENQLGEATRRGLITPDQARALWAFLAEDAPGQEHDTPRFKAAHILYYMGGMIAIGAMTLFMTLGWESFGGGGLLVISLVYAMAALLLTEYLLERKHLALPAGITAVLAVVMVPLAVYGAQNAFGWWSDGSHAGAYRDYHRYIDWRWLMMELATLAAAAVALWRYRLPFLVMPVAVTLWYMSMDLVPMLLGGDGYSFFSDTGRLVSLWFGVAMTLLAFWVDLRTRHTRDFAFWLYLFGVLTFWGALSSMDSGSEFGKLIYCGINVVLIGIGAALSRRVFAVVGGFGLAGYLGHLSYTVFKDSLMFPLALTAIGLGVVGIGIWWQRHEAEIERAMQAWLPGAVRELVEARRR</sequence>
<accession>A0ABU9BJ39</accession>
<proteinExistence type="predicted"/>
<dbReference type="EMBL" id="JBBUTG010000002">
    <property type="protein sequence ID" value="MEK8029982.1"/>
    <property type="molecule type" value="Genomic_DNA"/>
</dbReference>